<proteinExistence type="predicted"/>
<dbReference type="OrthoDB" id="3259567at2"/>
<evidence type="ECO:0000313" key="4">
    <source>
        <dbReference type="Proteomes" id="UP000185963"/>
    </source>
</evidence>
<organism evidence="3 4">
    <name type="scientific">Actinomyces oris</name>
    <dbReference type="NCBI Taxonomy" id="544580"/>
    <lineage>
        <taxon>Bacteria</taxon>
        <taxon>Bacillati</taxon>
        <taxon>Actinomycetota</taxon>
        <taxon>Actinomycetes</taxon>
        <taxon>Actinomycetales</taxon>
        <taxon>Actinomycetaceae</taxon>
        <taxon>Actinomyces</taxon>
    </lineage>
</organism>
<feature type="transmembrane region" description="Helical" evidence="2">
    <location>
        <begin position="147"/>
        <end position="166"/>
    </location>
</feature>
<keyword evidence="2" id="KW-0472">Membrane</keyword>
<dbReference type="AlphaFoldDB" id="A0A1Q8WNB7"/>
<feature type="region of interest" description="Disordered" evidence="1">
    <location>
        <begin position="184"/>
        <end position="215"/>
    </location>
</feature>
<evidence type="ECO:0000313" key="3">
    <source>
        <dbReference type="EMBL" id="OLO69073.1"/>
    </source>
</evidence>
<comment type="caution">
    <text evidence="3">The sequence shown here is derived from an EMBL/GenBank/DDBJ whole genome shotgun (WGS) entry which is preliminary data.</text>
</comment>
<gene>
    <name evidence="3" type="ORF">BKH20_07830</name>
</gene>
<dbReference type="SUPFAM" id="SSF50998">
    <property type="entry name" value="Quinoprotein alcohol dehydrogenase-like"/>
    <property type="match status" value="1"/>
</dbReference>
<dbReference type="EMBL" id="MSKS01000025">
    <property type="protein sequence ID" value="OLO69073.1"/>
    <property type="molecule type" value="Genomic_DNA"/>
</dbReference>
<reference evidence="3 4" key="1">
    <citation type="submission" date="2016-12" db="EMBL/GenBank/DDBJ databases">
        <title>Genomic comparison of strains in the 'Actinomyces naeslundii' group.</title>
        <authorList>
            <person name="Mughal S.R."/>
            <person name="Do T."/>
            <person name="Gilbert S.C."/>
            <person name="Witherden E.A."/>
            <person name="Didelot X."/>
            <person name="Beighton D."/>
        </authorList>
    </citation>
    <scope>NUCLEOTIDE SEQUENCE [LARGE SCALE GENOMIC DNA]</scope>
    <source>
        <strain evidence="3 4">WE8B-23</strain>
    </source>
</reference>
<sequence length="717" mass="76722">MPPTADLEAADEATDDQLAAALEHRNQRFQRTVTALRALLAGGVFALLAAVALYFIWNSGIKGVGHIALGRSWSRFWLIVPLWLVGMVCWMDPSDYRTTDNTHDFLTRAFTVLKFLPVAGVAAWIVYTCLPVLDLWQEIAATYGVRLGELLALMMGITAFGLIAMAHMSLNAFRSSFVSDEAPLDDEATVEDSDSKPTHPTDATSHRHRPRPKTPSFLSPLTTALALLPTIALVSGFAIPYLTLKSTHASTPTITQTTSSELKASQLPTYPTSFGSQKAWVKDVEDLVDIVSGAAGPILLTNDTITGINPSDGSTRWQYRRAGSQFQTGADSKDTVASGNQGLITSPNGRYVAAIADDPVVYTSLTSQPKPLKGESPRTTIVIDAVTGKAVLEHPQDVNDHDDTLQLSDSALLDGAVAYSLSDGSQMWDLRKLRVKSSGSSDRTHIGTAGQSSFILQSIDESDAITVISQSDPSHPKKVAGVLHERKPRRVITAQGWIGIYDDHAERNVKDDPPTARRAHAVSIDALAEAPNADTRTFDMGSTLGINAAASLPTGTLSVLPDSSPVGRIDSDEDYEDIFTQKGFNAVSTIFDPATMTVTSFGQAPHYVAAVGVTTTDPEDGKPATASRHLPEASTGDGQITIKTGDGSIIPVCDLEPGSIYRPPLSYNSSLEPLAGEHTYPPTISALSTPGATIAILDDSPEFTFRSHAFRLYGIPG</sequence>
<dbReference type="InterPro" id="IPR011047">
    <property type="entry name" value="Quinoprotein_ADH-like_sf"/>
</dbReference>
<dbReference type="RefSeq" id="WP_075390588.1">
    <property type="nucleotide sequence ID" value="NZ_MSKS01000025.1"/>
</dbReference>
<dbReference type="Proteomes" id="UP000185963">
    <property type="component" value="Unassembled WGS sequence"/>
</dbReference>
<feature type="transmembrane region" description="Helical" evidence="2">
    <location>
        <begin position="217"/>
        <end position="242"/>
    </location>
</feature>
<evidence type="ECO:0000256" key="1">
    <source>
        <dbReference type="SAM" id="MobiDB-lite"/>
    </source>
</evidence>
<feature type="transmembrane region" description="Helical" evidence="2">
    <location>
        <begin position="76"/>
        <end position="93"/>
    </location>
</feature>
<feature type="region of interest" description="Disordered" evidence="1">
    <location>
        <begin position="616"/>
        <end position="639"/>
    </location>
</feature>
<accession>A0A1Q8WNB7</accession>
<feature type="transmembrane region" description="Helical" evidence="2">
    <location>
        <begin position="105"/>
        <end position="127"/>
    </location>
</feature>
<dbReference type="InterPro" id="IPR015943">
    <property type="entry name" value="WD40/YVTN_repeat-like_dom_sf"/>
</dbReference>
<feature type="transmembrane region" description="Helical" evidence="2">
    <location>
        <begin position="35"/>
        <end position="56"/>
    </location>
</feature>
<dbReference type="Gene3D" id="2.130.10.10">
    <property type="entry name" value="YVTN repeat-like/Quinoprotein amine dehydrogenase"/>
    <property type="match status" value="1"/>
</dbReference>
<protein>
    <submittedName>
        <fullName evidence="3">Uncharacterized protein</fullName>
    </submittedName>
</protein>
<name>A0A1Q8WNB7_9ACTO</name>
<keyword evidence="2" id="KW-1133">Transmembrane helix</keyword>
<evidence type="ECO:0000256" key="2">
    <source>
        <dbReference type="SAM" id="Phobius"/>
    </source>
</evidence>
<keyword evidence="2" id="KW-0812">Transmembrane</keyword>